<protein>
    <submittedName>
        <fullName evidence="1">Uncharacterized protein</fullName>
    </submittedName>
</protein>
<name>A0A5J9WGI7_9POAL</name>
<accession>A0A5J9WGI7</accession>
<sequence length="115" mass="12874">MHVKGTIQSDLLAGDLLEMLSSPFRKVSQVPKGRGRKPEIAGKDEDSVEECWAYPSLCNWYKDEDSDEEGRVSLSCLFHAIIGTRIETQMRKVGCLLHALIGTRINSLRANKQKA</sequence>
<evidence type="ECO:0000313" key="1">
    <source>
        <dbReference type="EMBL" id="TVU47066.1"/>
    </source>
</evidence>
<dbReference type="AlphaFoldDB" id="A0A5J9WGI7"/>
<reference evidence="1 2" key="1">
    <citation type="journal article" date="2019" name="Sci. Rep.">
        <title>A high-quality genome of Eragrostis curvula grass provides insights into Poaceae evolution and supports new strategies to enhance forage quality.</title>
        <authorList>
            <person name="Carballo J."/>
            <person name="Santos B.A.C.M."/>
            <person name="Zappacosta D."/>
            <person name="Garbus I."/>
            <person name="Selva J.P."/>
            <person name="Gallo C.A."/>
            <person name="Diaz A."/>
            <person name="Albertini E."/>
            <person name="Caccamo M."/>
            <person name="Echenique V."/>
        </authorList>
    </citation>
    <scope>NUCLEOTIDE SEQUENCE [LARGE SCALE GENOMIC DNA]</scope>
    <source>
        <strain evidence="2">cv. Victoria</strain>
        <tissue evidence="1">Leaf</tissue>
    </source>
</reference>
<gene>
    <name evidence="1" type="ORF">EJB05_06646</name>
</gene>
<keyword evidence="2" id="KW-1185">Reference proteome</keyword>
<comment type="caution">
    <text evidence="1">The sequence shown here is derived from an EMBL/GenBank/DDBJ whole genome shotgun (WGS) entry which is preliminary data.</text>
</comment>
<dbReference type="Proteomes" id="UP000324897">
    <property type="component" value="Chromosome 5"/>
</dbReference>
<proteinExistence type="predicted"/>
<evidence type="ECO:0000313" key="2">
    <source>
        <dbReference type="Proteomes" id="UP000324897"/>
    </source>
</evidence>
<feature type="non-terminal residue" evidence="1">
    <location>
        <position position="1"/>
    </location>
</feature>
<dbReference type="EMBL" id="RWGY01000004">
    <property type="protein sequence ID" value="TVU47066.1"/>
    <property type="molecule type" value="Genomic_DNA"/>
</dbReference>
<organism evidence="1 2">
    <name type="scientific">Eragrostis curvula</name>
    <name type="common">weeping love grass</name>
    <dbReference type="NCBI Taxonomy" id="38414"/>
    <lineage>
        <taxon>Eukaryota</taxon>
        <taxon>Viridiplantae</taxon>
        <taxon>Streptophyta</taxon>
        <taxon>Embryophyta</taxon>
        <taxon>Tracheophyta</taxon>
        <taxon>Spermatophyta</taxon>
        <taxon>Magnoliopsida</taxon>
        <taxon>Liliopsida</taxon>
        <taxon>Poales</taxon>
        <taxon>Poaceae</taxon>
        <taxon>PACMAD clade</taxon>
        <taxon>Chloridoideae</taxon>
        <taxon>Eragrostideae</taxon>
        <taxon>Eragrostidinae</taxon>
        <taxon>Eragrostis</taxon>
    </lineage>
</organism>
<dbReference type="Gramene" id="TVU47066">
    <property type="protein sequence ID" value="TVU47066"/>
    <property type="gene ID" value="EJB05_06646"/>
</dbReference>